<evidence type="ECO:0000313" key="1">
    <source>
        <dbReference type="EMBL" id="XCA33966.1"/>
    </source>
</evidence>
<dbReference type="AlphaFoldDB" id="A0AAU7YJ84"/>
<organism evidence="1">
    <name type="scientific">Wolbachia endosymbiont of Oeneis ivallda</name>
    <dbReference type="NCBI Taxonomy" id="3171168"/>
    <lineage>
        <taxon>Bacteria</taxon>
        <taxon>Pseudomonadati</taxon>
        <taxon>Pseudomonadota</taxon>
        <taxon>Alphaproteobacteria</taxon>
        <taxon>Rickettsiales</taxon>
        <taxon>Anaplasmataceae</taxon>
        <taxon>Wolbachieae</taxon>
        <taxon>Wolbachia</taxon>
    </lineage>
</organism>
<reference evidence="1" key="1">
    <citation type="submission" date="2024-06" db="EMBL/GenBank/DDBJ databases">
        <title>Genome assembly of the Oeneis chryxus ivallda.</title>
        <authorList>
            <person name="MacDonald Z."/>
            <person name="Shaffer H.B."/>
            <person name="Gillespie T."/>
            <person name="Marimuthu M.P.A."/>
            <person name="Nguyen O."/>
            <person name="Fairbairn C.W."/>
            <person name="Seligmann W.E."/>
            <person name="Escalona M."/>
            <person name="Miller C."/>
            <person name="Toffelmier E."/>
        </authorList>
    </citation>
    <scope>NUCLEOTIDE SEQUENCE</scope>
    <source>
        <strain evidence="1">CCGP_102_HBS-TG_Oc004</strain>
    </source>
</reference>
<name>A0AAU7YJ84_9RICK</name>
<dbReference type="EMBL" id="CP158587">
    <property type="protein sequence ID" value="XCA33966.1"/>
    <property type="molecule type" value="Genomic_DNA"/>
</dbReference>
<sequence length="72" mass="8487">MYGRQCVEVAANDQKFTAIKEVYTRGLKGDAKREFWQNDLSMHNKIQICIIDDQMSFMLSLYIEKILKLKRA</sequence>
<accession>A0AAU7YJ84</accession>
<protein>
    <submittedName>
        <fullName evidence="1">Uncharacterized protein</fullName>
    </submittedName>
</protein>
<gene>
    <name evidence="1" type="ORF">ABS861_00675</name>
</gene>
<proteinExistence type="predicted"/>